<evidence type="ECO:0000256" key="8">
    <source>
        <dbReference type="ARBA" id="ARBA00023144"/>
    </source>
</evidence>
<dbReference type="RefSeq" id="WP_204793902.1">
    <property type="nucleotide sequence ID" value="NZ_JACSNQ010000024.1"/>
</dbReference>
<dbReference type="GO" id="GO:0016779">
    <property type="term" value="F:nucleotidyltransferase activity"/>
    <property type="evidence" value="ECO:0007669"/>
    <property type="project" value="UniProtKB-KW"/>
</dbReference>
<dbReference type="HAMAP" id="MF_00571">
    <property type="entry name" value="GalP_UDP_trans"/>
    <property type="match status" value="1"/>
</dbReference>
<dbReference type="PROSITE" id="PS01163">
    <property type="entry name" value="GAL_P_UDP_TRANSF_II"/>
    <property type="match status" value="1"/>
</dbReference>
<evidence type="ECO:0000313" key="13">
    <source>
        <dbReference type="EMBL" id="MBM6775569.1"/>
    </source>
</evidence>
<keyword evidence="6 10" id="KW-0808">Transferase</keyword>
<proteinExistence type="inferred from homology"/>
<evidence type="ECO:0000313" key="14">
    <source>
        <dbReference type="Proteomes" id="UP000712527"/>
    </source>
</evidence>
<name>A0ABS2F3J2_9ACTN</name>
<comment type="catalytic activity">
    <reaction evidence="1 10">
        <text>alpha-D-galactose 1-phosphate + UDP-alpha-D-glucose = alpha-D-glucose 1-phosphate + UDP-alpha-D-galactose</text>
        <dbReference type="Rhea" id="RHEA:13989"/>
        <dbReference type="ChEBI" id="CHEBI:58336"/>
        <dbReference type="ChEBI" id="CHEBI:58601"/>
        <dbReference type="ChEBI" id="CHEBI:58885"/>
        <dbReference type="ChEBI" id="CHEBI:66914"/>
        <dbReference type="EC" id="2.7.7.12"/>
    </reaction>
</comment>
<comment type="caution">
    <text evidence="13">The sequence shown here is derived from an EMBL/GenBank/DDBJ whole genome shotgun (WGS) entry which is preliminary data.</text>
</comment>
<evidence type="ECO:0000256" key="1">
    <source>
        <dbReference type="ARBA" id="ARBA00001107"/>
    </source>
</evidence>
<gene>
    <name evidence="10" type="primary">galT</name>
    <name evidence="13" type="ORF">H9X80_08470</name>
</gene>
<evidence type="ECO:0000256" key="9">
    <source>
        <dbReference type="ARBA" id="ARBA00023277"/>
    </source>
</evidence>
<dbReference type="InterPro" id="IPR000766">
    <property type="entry name" value="GalP_uridyl_Trfase_II"/>
</dbReference>
<keyword evidence="8 10" id="KW-0299">Galactose metabolism</keyword>
<comment type="similarity">
    <text evidence="4 10">Belongs to the galactose-1-phosphate uridylyltransferase type 2 family.</text>
</comment>
<comment type="pathway">
    <text evidence="3 10">Carbohydrate metabolism; galactose metabolism.</text>
</comment>
<evidence type="ECO:0000256" key="6">
    <source>
        <dbReference type="ARBA" id="ARBA00022679"/>
    </source>
</evidence>
<evidence type="ECO:0000259" key="12">
    <source>
        <dbReference type="Pfam" id="PF02744"/>
    </source>
</evidence>
<dbReference type="EC" id="2.7.7.12" evidence="10"/>
<evidence type="ECO:0000256" key="2">
    <source>
        <dbReference type="ARBA" id="ARBA00004496"/>
    </source>
</evidence>
<feature type="domain" description="Galactose-1-phosphate uridyl transferase C-terminal" evidence="12">
    <location>
        <begin position="275"/>
        <end position="452"/>
    </location>
</feature>
<keyword evidence="7 10" id="KW-0548">Nucleotidyltransferase</keyword>
<dbReference type="PANTHER" id="PTHR39191">
    <property type="entry name" value="GALACTOSE-1-PHOSPHATE URIDYLYLTRANSFERASE"/>
    <property type="match status" value="1"/>
</dbReference>
<dbReference type="Pfam" id="PF02744">
    <property type="entry name" value="GalP_UDP_tr_C"/>
    <property type="match status" value="1"/>
</dbReference>
<evidence type="ECO:0000259" key="11">
    <source>
        <dbReference type="Pfam" id="PF01087"/>
    </source>
</evidence>
<dbReference type="PIRSF" id="PIRSF006005">
    <property type="entry name" value="GalT_BS"/>
    <property type="match status" value="1"/>
</dbReference>
<evidence type="ECO:0000256" key="3">
    <source>
        <dbReference type="ARBA" id="ARBA00004947"/>
    </source>
</evidence>
<keyword evidence="5 10" id="KW-0963">Cytoplasm</keyword>
<organism evidence="13 14">
    <name type="scientific">Olsenella profusa</name>
    <dbReference type="NCBI Taxonomy" id="138595"/>
    <lineage>
        <taxon>Bacteria</taxon>
        <taxon>Bacillati</taxon>
        <taxon>Actinomycetota</taxon>
        <taxon>Coriobacteriia</taxon>
        <taxon>Coriobacteriales</taxon>
        <taxon>Atopobiaceae</taxon>
        <taxon>Olsenella</taxon>
    </lineage>
</organism>
<dbReference type="InterPro" id="IPR005849">
    <property type="entry name" value="GalP_Utransf_N"/>
</dbReference>
<evidence type="ECO:0000256" key="7">
    <source>
        <dbReference type="ARBA" id="ARBA00022695"/>
    </source>
</evidence>
<dbReference type="PANTHER" id="PTHR39191:SF1">
    <property type="entry name" value="DUF4922 DOMAIN-CONTAINING PROTEIN"/>
    <property type="match status" value="1"/>
</dbReference>
<protein>
    <recommendedName>
        <fullName evidence="10">Galactose-1-phosphate uridylyltransferase</fullName>
        <shortName evidence="10">Gal-1-P uridylyltransferase</shortName>
        <ecNumber evidence="10">2.7.7.12</ecNumber>
    </recommendedName>
    <alternativeName>
        <fullName evidence="10">UDP-glucose--hexose-1-phosphate uridylyltransferase</fullName>
    </alternativeName>
</protein>
<evidence type="ECO:0000256" key="10">
    <source>
        <dbReference type="HAMAP-Rule" id="MF_00571"/>
    </source>
</evidence>
<comment type="subcellular location">
    <subcellularLocation>
        <location evidence="2 10">Cytoplasm</location>
    </subcellularLocation>
</comment>
<sequence length="538" mass="59942">MVESQDSRGERRDEAVGATERGIAELVAYALNRDLIGEDDVTYAANLMLDALHYEPTGAFVPREAVAAARAAEDHPDLEVILATLLDDAVARGVCDPGIASRDLLDTRLMGCVTPRPSEVVRTFWERYEESPEAATDYFYRLALDSDYIRSYRVARDRKWVTHTRYGDLDITINLSKPEKDPKAIAAALEKQKSGAAEPYPRCQLCPENLGYAGRLDHPARETIRLIPLSLAGERWYLQYSPYVYYNEHCIVLSEAHVPMRIDRRTFERLLEFVTKFPHYTAGSNADLPIVGGSILTHEHYQGGRYEFAMARAGLREELSFPGFDDVRAGIVDWPMSVIRLDGPDPARLVELADRVLTAWRGYSDASVGVLAETEGTPHNTITPIARRRGEDFELDLVLRNNRTTEEYPLGIFHPHQELHHIKKENIGLIEVMGLAVLPSRLLGEMERLKEVILSGGDPAEVPEVASHAAWTAEVLGRHPEFLPQNVGSLGEKDAAALDGIIEEEIGQVFAQVLEHCAVFADNEEGRAAFGRFVSSVG</sequence>
<evidence type="ECO:0000256" key="5">
    <source>
        <dbReference type="ARBA" id="ARBA00022490"/>
    </source>
</evidence>
<dbReference type="Pfam" id="PF01087">
    <property type="entry name" value="GalP_UDP_transf"/>
    <property type="match status" value="1"/>
</dbReference>
<dbReference type="NCBIfam" id="NF003629">
    <property type="entry name" value="PRK05270.1-2"/>
    <property type="match status" value="1"/>
</dbReference>
<accession>A0ABS2F3J2</accession>
<dbReference type="InterPro" id="IPR023425">
    <property type="entry name" value="GalP_uridyl_Trfase_II_CS"/>
</dbReference>
<dbReference type="EMBL" id="JACSNQ010000024">
    <property type="protein sequence ID" value="MBM6775569.1"/>
    <property type="molecule type" value="Genomic_DNA"/>
</dbReference>
<evidence type="ECO:0000256" key="4">
    <source>
        <dbReference type="ARBA" id="ARBA00008706"/>
    </source>
</evidence>
<keyword evidence="14" id="KW-1185">Reference proteome</keyword>
<keyword evidence="9 10" id="KW-0119">Carbohydrate metabolism</keyword>
<dbReference type="InterPro" id="IPR005850">
    <property type="entry name" value="GalP_Utransf_C"/>
</dbReference>
<dbReference type="Proteomes" id="UP000712527">
    <property type="component" value="Unassembled WGS sequence"/>
</dbReference>
<reference evidence="13 14" key="1">
    <citation type="journal article" date="2021" name="Sci. Rep.">
        <title>The distribution of antibiotic resistance genes in chicken gut microbiota commensals.</title>
        <authorList>
            <person name="Juricova H."/>
            <person name="Matiasovicova J."/>
            <person name="Kubasova T."/>
            <person name="Cejkova D."/>
            <person name="Rychlik I."/>
        </authorList>
    </citation>
    <scope>NUCLEOTIDE SEQUENCE [LARGE SCALE GENOMIC DNA]</scope>
    <source>
        <strain evidence="13 14">An794</strain>
    </source>
</reference>
<feature type="domain" description="Galactose-1-phosphate uridyl transferase N-terminal" evidence="11">
    <location>
        <begin position="101"/>
        <end position="259"/>
    </location>
</feature>